<accession>F4WA05</accession>
<name>F4WA05_ACREC</name>
<dbReference type="Proteomes" id="UP000007755">
    <property type="component" value="Unassembled WGS sequence"/>
</dbReference>
<keyword evidence="3" id="KW-1185">Reference proteome</keyword>
<dbReference type="AlphaFoldDB" id="F4WA05"/>
<evidence type="ECO:0000256" key="1">
    <source>
        <dbReference type="SAM" id="MobiDB-lite"/>
    </source>
</evidence>
<sequence>MREKEENKHLGDEKDTKREGRKKTATLYLRLPSGEGGFTFRAAVSPVSEPLLKMYASPTKELLKHNLEVVFMFKLEVVFMFKLLRQNTKNRLTTRGPTGFARICVSPVGPWCDCSIEIKIGIFDEITENDSNKKKESIEQDKTNFTEQEEEEVESTLRRLWGRVTHPDHDDRYDPIRSPSLCCELPLTELKRFSGYEIVVTRDNLDDAVQRWRSDHCLGLLADRKRPPTTGRLTDGDEKVKFLILQPVIRVLRLCRSALVLNIDIRRIDRACPLLWREDQFEVQITASPEYIVTPLQLTTMPL</sequence>
<proteinExistence type="predicted"/>
<organism evidence="3">
    <name type="scientific">Acromyrmex echinatior</name>
    <name type="common">Panamanian leafcutter ant</name>
    <name type="synonym">Acromyrmex octospinosus echinatior</name>
    <dbReference type="NCBI Taxonomy" id="103372"/>
    <lineage>
        <taxon>Eukaryota</taxon>
        <taxon>Metazoa</taxon>
        <taxon>Ecdysozoa</taxon>
        <taxon>Arthropoda</taxon>
        <taxon>Hexapoda</taxon>
        <taxon>Insecta</taxon>
        <taxon>Pterygota</taxon>
        <taxon>Neoptera</taxon>
        <taxon>Endopterygota</taxon>
        <taxon>Hymenoptera</taxon>
        <taxon>Apocrita</taxon>
        <taxon>Aculeata</taxon>
        <taxon>Formicoidea</taxon>
        <taxon>Formicidae</taxon>
        <taxon>Myrmicinae</taxon>
        <taxon>Acromyrmex</taxon>
    </lineage>
</organism>
<feature type="region of interest" description="Disordered" evidence="1">
    <location>
        <begin position="1"/>
        <end position="21"/>
    </location>
</feature>
<protein>
    <submittedName>
        <fullName evidence="2">Uncharacterized protein</fullName>
    </submittedName>
</protein>
<gene>
    <name evidence="2" type="ORF">G5I_02318</name>
</gene>
<reference evidence="2" key="1">
    <citation type="submission" date="2011-02" db="EMBL/GenBank/DDBJ databases">
        <title>The genome of the leaf-cutting ant Acromyrmex echinatior suggests key adaptations to social evolution and fungus farming.</title>
        <authorList>
            <person name="Nygaard S."/>
            <person name="Zhang G."/>
        </authorList>
    </citation>
    <scope>NUCLEOTIDE SEQUENCE</scope>
</reference>
<dbReference type="EMBL" id="GL888037">
    <property type="protein sequence ID" value="EGI68935.1"/>
    <property type="molecule type" value="Genomic_DNA"/>
</dbReference>
<feature type="compositionally biased region" description="Basic and acidic residues" evidence="1">
    <location>
        <begin position="1"/>
        <end position="18"/>
    </location>
</feature>
<evidence type="ECO:0000313" key="3">
    <source>
        <dbReference type="Proteomes" id="UP000007755"/>
    </source>
</evidence>
<evidence type="ECO:0000313" key="2">
    <source>
        <dbReference type="EMBL" id="EGI68935.1"/>
    </source>
</evidence>
<dbReference type="InParanoid" id="F4WA05"/>